<dbReference type="Pfam" id="PF07833">
    <property type="entry name" value="Cu_amine_oxidN1"/>
    <property type="match status" value="1"/>
</dbReference>
<feature type="signal peptide" evidence="1">
    <location>
        <begin position="1"/>
        <end position="28"/>
    </location>
</feature>
<name>A0ABM9C9L2_9BACL</name>
<dbReference type="InterPro" id="IPR011047">
    <property type="entry name" value="Quinoprotein_ADH-like_sf"/>
</dbReference>
<feature type="chain" id="PRO_5046214790" description="Copper amine oxidase-like N-terminal domain-containing protein" evidence="1">
    <location>
        <begin position="29"/>
        <end position="521"/>
    </location>
</feature>
<dbReference type="InterPro" id="IPR015943">
    <property type="entry name" value="WD40/YVTN_repeat-like_dom_sf"/>
</dbReference>
<dbReference type="SUPFAM" id="SSF50998">
    <property type="entry name" value="Quinoprotein alcohol dehydrogenase-like"/>
    <property type="match status" value="1"/>
</dbReference>
<accession>A0ABM9C9L2</accession>
<reference evidence="3" key="1">
    <citation type="submission" date="2022-01" db="EMBL/GenBank/DDBJ databases">
        <authorList>
            <person name="Criscuolo A."/>
        </authorList>
    </citation>
    <scope>NUCLEOTIDE SEQUENCE</scope>
    <source>
        <strain evidence="3">CIP111893</strain>
    </source>
</reference>
<keyword evidence="4" id="KW-1185">Reference proteome</keyword>
<dbReference type="InterPro" id="IPR036582">
    <property type="entry name" value="Mao_N_sf"/>
</dbReference>
<sequence>MKKTVKKSILITLIFSFFLLIDSNPTMAISESPKVTINERVVNVTEDWKIPAKDAYKAEHGFTDPAGKKIFFHYYNNSRETVLACIDIATGRLLWETNLGYDIASKADHDHVSPDDMIYYKIRSEDGSGVMSVNSLTGKVTRKIIVPNSKNIDTRYFLLSNNQLIGVTLSKGKSNIYYYDKTGKLQKHKEIIGTVNDAGPGYLLVVSAKGSTVTFKYVDEKFKLIRQFVRKESSWGGEMLPDGSFLIRTSLFDGKRYFKSYIYNPAGKLILETSGTIFATGHIFVSNGDYYTEARGEHYAGIKKNKNNKMEQILTYPLIENSRSFVRMMKNHNYAIVTYSFHESRRYRIASLSTESWLFDIDLKGNKYSIAVVSDNEFLILTEDAIRKYSVNDALHGFSIRANPDMKVFYNGTQLILGRPPMSINDVILLPMREVFEAHGAQVLWDSELNTITATKDSITIKITLGEQKATVNEKEVDISMPAQMISGTTYVPLRFVSEILGSTVEWNGANKLLTINNASE</sequence>
<feature type="domain" description="Copper amine oxidase-like N-terminal" evidence="2">
    <location>
        <begin position="411"/>
        <end position="515"/>
    </location>
</feature>
<comment type="caution">
    <text evidence="3">The sequence shown here is derived from an EMBL/GenBank/DDBJ whole genome shotgun (WGS) entry which is preliminary data.</text>
</comment>
<proteinExistence type="predicted"/>
<evidence type="ECO:0000256" key="1">
    <source>
        <dbReference type="SAM" id="SignalP"/>
    </source>
</evidence>
<keyword evidence="1" id="KW-0732">Signal</keyword>
<protein>
    <recommendedName>
        <fullName evidence="2">Copper amine oxidase-like N-terminal domain-containing protein</fullName>
    </recommendedName>
</protein>
<dbReference type="Gene3D" id="3.30.457.10">
    <property type="entry name" value="Copper amine oxidase-like, N-terminal domain"/>
    <property type="match status" value="1"/>
</dbReference>
<dbReference type="InterPro" id="IPR012854">
    <property type="entry name" value="Cu_amine_oxidase-like_N"/>
</dbReference>
<dbReference type="SUPFAM" id="SSF55383">
    <property type="entry name" value="Copper amine oxidase, domain N"/>
    <property type="match status" value="1"/>
</dbReference>
<dbReference type="Gene3D" id="2.130.10.10">
    <property type="entry name" value="YVTN repeat-like/Quinoprotein amine dehydrogenase"/>
    <property type="match status" value="1"/>
</dbReference>
<organism evidence="3 4">
    <name type="scientific">Paenibacillus plantiphilus</name>
    <dbReference type="NCBI Taxonomy" id="2905650"/>
    <lineage>
        <taxon>Bacteria</taxon>
        <taxon>Bacillati</taxon>
        <taxon>Bacillota</taxon>
        <taxon>Bacilli</taxon>
        <taxon>Bacillales</taxon>
        <taxon>Paenibacillaceae</taxon>
        <taxon>Paenibacillus</taxon>
    </lineage>
</organism>
<dbReference type="Proteomes" id="UP000838686">
    <property type="component" value="Unassembled WGS sequence"/>
</dbReference>
<evidence type="ECO:0000259" key="2">
    <source>
        <dbReference type="Pfam" id="PF07833"/>
    </source>
</evidence>
<evidence type="ECO:0000313" key="3">
    <source>
        <dbReference type="EMBL" id="CAH1206275.1"/>
    </source>
</evidence>
<gene>
    <name evidence="3" type="ORF">PAECIP111893_02499</name>
</gene>
<dbReference type="EMBL" id="CAKMMF010000012">
    <property type="protein sequence ID" value="CAH1206275.1"/>
    <property type="molecule type" value="Genomic_DNA"/>
</dbReference>
<evidence type="ECO:0000313" key="4">
    <source>
        <dbReference type="Proteomes" id="UP000838686"/>
    </source>
</evidence>